<dbReference type="Proteomes" id="UP001596002">
    <property type="component" value="Unassembled WGS sequence"/>
</dbReference>
<accession>A0ABV9PUA8</accession>
<sequence>MAHPFYYQCLSCLNQPVTVRLVTGETHCGVLQRVTQEGIYLSPLPGHASTSKNQSKVCTADNKENRTPDGKEVFFAPFFFPFGLLAGFTLGLATGALARPYPYYPYGGYGGYPYY</sequence>
<dbReference type="EMBL" id="JBHSHC010000002">
    <property type="protein sequence ID" value="MFC4765841.1"/>
    <property type="molecule type" value="Genomic_DNA"/>
</dbReference>
<keyword evidence="1" id="KW-1133">Transmembrane helix</keyword>
<evidence type="ECO:0000313" key="2">
    <source>
        <dbReference type="EMBL" id="MFC4765841.1"/>
    </source>
</evidence>
<keyword evidence="1" id="KW-0812">Transmembrane</keyword>
<evidence type="ECO:0000313" key="3">
    <source>
        <dbReference type="Proteomes" id="UP001596002"/>
    </source>
</evidence>
<gene>
    <name evidence="2" type="ORF">ACFO8Q_00265</name>
</gene>
<proteinExistence type="predicted"/>
<name>A0ABV9PUA8_9BACL</name>
<dbReference type="RefSeq" id="WP_380023392.1">
    <property type="nucleotide sequence ID" value="NZ_JBHSHC010000002.1"/>
</dbReference>
<keyword evidence="1" id="KW-0472">Membrane</keyword>
<organism evidence="2 3">
    <name type="scientific">Effusibacillus consociatus</name>
    <dbReference type="NCBI Taxonomy" id="1117041"/>
    <lineage>
        <taxon>Bacteria</taxon>
        <taxon>Bacillati</taxon>
        <taxon>Bacillota</taxon>
        <taxon>Bacilli</taxon>
        <taxon>Bacillales</taxon>
        <taxon>Alicyclobacillaceae</taxon>
        <taxon>Effusibacillus</taxon>
    </lineage>
</organism>
<reference evidence="3" key="1">
    <citation type="journal article" date="2019" name="Int. J. Syst. Evol. Microbiol.">
        <title>The Global Catalogue of Microorganisms (GCM) 10K type strain sequencing project: providing services to taxonomists for standard genome sequencing and annotation.</title>
        <authorList>
            <consortium name="The Broad Institute Genomics Platform"/>
            <consortium name="The Broad Institute Genome Sequencing Center for Infectious Disease"/>
            <person name="Wu L."/>
            <person name="Ma J."/>
        </authorList>
    </citation>
    <scope>NUCLEOTIDE SEQUENCE [LARGE SCALE GENOMIC DNA]</scope>
    <source>
        <strain evidence="3">WYCCWR 12678</strain>
    </source>
</reference>
<feature type="transmembrane region" description="Helical" evidence="1">
    <location>
        <begin position="73"/>
        <end position="98"/>
    </location>
</feature>
<keyword evidence="3" id="KW-1185">Reference proteome</keyword>
<comment type="caution">
    <text evidence="2">The sequence shown here is derived from an EMBL/GenBank/DDBJ whole genome shotgun (WGS) entry which is preliminary data.</text>
</comment>
<evidence type="ECO:0000256" key="1">
    <source>
        <dbReference type="SAM" id="Phobius"/>
    </source>
</evidence>
<protein>
    <submittedName>
        <fullName evidence="2">Uncharacterized protein</fullName>
    </submittedName>
</protein>